<dbReference type="AlphaFoldDB" id="A0A9D4L5U9"/>
<keyword evidence="1" id="KW-0732">Signal</keyword>
<organism evidence="2 3">
    <name type="scientific">Dreissena polymorpha</name>
    <name type="common">Zebra mussel</name>
    <name type="synonym">Mytilus polymorpha</name>
    <dbReference type="NCBI Taxonomy" id="45954"/>
    <lineage>
        <taxon>Eukaryota</taxon>
        <taxon>Metazoa</taxon>
        <taxon>Spiralia</taxon>
        <taxon>Lophotrochozoa</taxon>
        <taxon>Mollusca</taxon>
        <taxon>Bivalvia</taxon>
        <taxon>Autobranchia</taxon>
        <taxon>Heteroconchia</taxon>
        <taxon>Euheterodonta</taxon>
        <taxon>Imparidentia</taxon>
        <taxon>Neoheterodontei</taxon>
        <taxon>Myida</taxon>
        <taxon>Dreissenoidea</taxon>
        <taxon>Dreissenidae</taxon>
        <taxon>Dreissena</taxon>
    </lineage>
</organism>
<evidence type="ECO:0000256" key="1">
    <source>
        <dbReference type="SAM" id="SignalP"/>
    </source>
</evidence>
<keyword evidence="3" id="KW-1185">Reference proteome</keyword>
<name>A0A9D4L5U9_DREPO</name>
<protein>
    <submittedName>
        <fullName evidence="2">Uncharacterized protein</fullName>
    </submittedName>
</protein>
<evidence type="ECO:0000313" key="3">
    <source>
        <dbReference type="Proteomes" id="UP000828390"/>
    </source>
</evidence>
<evidence type="ECO:0000313" key="2">
    <source>
        <dbReference type="EMBL" id="KAH3852575.1"/>
    </source>
</evidence>
<reference evidence="2" key="1">
    <citation type="journal article" date="2019" name="bioRxiv">
        <title>The Genome of the Zebra Mussel, Dreissena polymorpha: A Resource for Invasive Species Research.</title>
        <authorList>
            <person name="McCartney M.A."/>
            <person name="Auch B."/>
            <person name="Kono T."/>
            <person name="Mallez S."/>
            <person name="Zhang Y."/>
            <person name="Obille A."/>
            <person name="Becker A."/>
            <person name="Abrahante J.E."/>
            <person name="Garbe J."/>
            <person name="Badalamenti J.P."/>
            <person name="Herman A."/>
            <person name="Mangelson H."/>
            <person name="Liachko I."/>
            <person name="Sullivan S."/>
            <person name="Sone E.D."/>
            <person name="Koren S."/>
            <person name="Silverstein K.A.T."/>
            <person name="Beckman K.B."/>
            <person name="Gohl D.M."/>
        </authorList>
    </citation>
    <scope>NUCLEOTIDE SEQUENCE</scope>
    <source>
        <strain evidence="2">Duluth1</strain>
        <tissue evidence="2">Whole animal</tissue>
    </source>
</reference>
<feature type="signal peptide" evidence="1">
    <location>
        <begin position="1"/>
        <end position="21"/>
    </location>
</feature>
<gene>
    <name evidence="2" type="ORF">DPMN_095086</name>
</gene>
<reference evidence="2" key="2">
    <citation type="submission" date="2020-11" db="EMBL/GenBank/DDBJ databases">
        <authorList>
            <person name="McCartney M.A."/>
            <person name="Auch B."/>
            <person name="Kono T."/>
            <person name="Mallez S."/>
            <person name="Becker A."/>
            <person name="Gohl D.M."/>
            <person name="Silverstein K.A.T."/>
            <person name="Koren S."/>
            <person name="Bechman K.B."/>
            <person name="Herman A."/>
            <person name="Abrahante J.E."/>
            <person name="Garbe J."/>
        </authorList>
    </citation>
    <scope>NUCLEOTIDE SEQUENCE</scope>
    <source>
        <strain evidence="2">Duluth1</strain>
        <tissue evidence="2">Whole animal</tissue>
    </source>
</reference>
<feature type="chain" id="PRO_5038471827" evidence="1">
    <location>
        <begin position="22"/>
        <end position="53"/>
    </location>
</feature>
<proteinExistence type="predicted"/>
<dbReference type="EMBL" id="JAIWYP010000003">
    <property type="protein sequence ID" value="KAH3852575.1"/>
    <property type="molecule type" value="Genomic_DNA"/>
</dbReference>
<accession>A0A9D4L5U9</accession>
<dbReference type="Proteomes" id="UP000828390">
    <property type="component" value="Unassembled WGS sequence"/>
</dbReference>
<comment type="caution">
    <text evidence="2">The sequence shown here is derived from an EMBL/GenBank/DDBJ whole genome shotgun (WGS) entry which is preliminary data.</text>
</comment>
<sequence>MRSLPVPVALVVFTYLRCAATGDLQLTVGDSTDLSKATVGRVCAQVSNILAAK</sequence>